<dbReference type="Proteomes" id="UP000183832">
    <property type="component" value="Unassembled WGS sequence"/>
</dbReference>
<evidence type="ECO:0000313" key="2">
    <source>
        <dbReference type="Proteomes" id="UP000183832"/>
    </source>
</evidence>
<gene>
    <name evidence="1" type="ORF">CLUMA_CG008815</name>
</gene>
<sequence>MNESYGDQFIERYQKFNFWEVPLWIKAMANMKKKRNLSLSHKLGFCFYSQASLSALRRIRHYA</sequence>
<name>A0A1J1I8D9_9DIPT</name>
<reference evidence="1 2" key="1">
    <citation type="submission" date="2015-04" db="EMBL/GenBank/DDBJ databases">
        <authorList>
            <person name="Syromyatnikov M.Y."/>
            <person name="Popov V.N."/>
        </authorList>
    </citation>
    <scope>NUCLEOTIDE SEQUENCE [LARGE SCALE GENOMIC DNA]</scope>
</reference>
<proteinExistence type="predicted"/>
<dbReference type="EMBL" id="CVRI01000041">
    <property type="protein sequence ID" value="CRK95214.1"/>
    <property type="molecule type" value="Genomic_DNA"/>
</dbReference>
<dbReference type="AlphaFoldDB" id="A0A1J1I8D9"/>
<evidence type="ECO:0000313" key="1">
    <source>
        <dbReference type="EMBL" id="CRK95214.1"/>
    </source>
</evidence>
<keyword evidence="2" id="KW-1185">Reference proteome</keyword>
<organism evidence="1 2">
    <name type="scientific">Clunio marinus</name>
    <dbReference type="NCBI Taxonomy" id="568069"/>
    <lineage>
        <taxon>Eukaryota</taxon>
        <taxon>Metazoa</taxon>
        <taxon>Ecdysozoa</taxon>
        <taxon>Arthropoda</taxon>
        <taxon>Hexapoda</taxon>
        <taxon>Insecta</taxon>
        <taxon>Pterygota</taxon>
        <taxon>Neoptera</taxon>
        <taxon>Endopterygota</taxon>
        <taxon>Diptera</taxon>
        <taxon>Nematocera</taxon>
        <taxon>Chironomoidea</taxon>
        <taxon>Chironomidae</taxon>
        <taxon>Clunio</taxon>
    </lineage>
</organism>
<accession>A0A1J1I8D9</accession>
<protein>
    <submittedName>
        <fullName evidence="1">CLUMA_CG008815, isoform A</fullName>
    </submittedName>
</protein>